<dbReference type="Proteomes" id="UP000585614">
    <property type="component" value="Unassembled WGS sequence"/>
</dbReference>
<dbReference type="EMBL" id="JACAGC010000027">
    <property type="protein sequence ID" value="KAF6274659.1"/>
    <property type="molecule type" value="Genomic_DNA"/>
</dbReference>
<feature type="region of interest" description="Disordered" evidence="1">
    <location>
        <begin position="1"/>
        <end position="34"/>
    </location>
</feature>
<comment type="caution">
    <text evidence="2">The sequence shown here is derived from an EMBL/GenBank/DDBJ whole genome shotgun (WGS) entry which is preliminary data.</text>
</comment>
<evidence type="ECO:0000313" key="2">
    <source>
        <dbReference type="EMBL" id="KAF6274659.1"/>
    </source>
</evidence>
<proteinExistence type="predicted"/>
<name>A0A7J7REU5_RHIFE</name>
<gene>
    <name evidence="2" type="ORF">mRhiFer1_009494</name>
</gene>
<evidence type="ECO:0000313" key="3">
    <source>
        <dbReference type="Proteomes" id="UP000585614"/>
    </source>
</evidence>
<organism evidence="2 3">
    <name type="scientific">Rhinolophus ferrumequinum</name>
    <name type="common">Greater horseshoe bat</name>
    <dbReference type="NCBI Taxonomy" id="59479"/>
    <lineage>
        <taxon>Eukaryota</taxon>
        <taxon>Metazoa</taxon>
        <taxon>Chordata</taxon>
        <taxon>Craniata</taxon>
        <taxon>Vertebrata</taxon>
        <taxon>Euteleostomi</taxon>
        <taxon>Mammalia</taxon>
        <taxon>Eutheria</taxon>
        <taxon>Laurasiatheria</taxon>
        <taxon>Chiroptera</taxon>
        <taxon>Yinpterochiroptera</taxon>
        <taxon>Rhinolophoidea</taxon>
        <taxon>Rhinolophidae</taxon>
        <taxon>Rhinolophinae</taxon>
        <taxon>Rhinolophus</taxon>
    </lineage>
</organism>
<dbReference type="AlphaFoldDB" id="A0A7J7REU5"/>
<accession>A0A7J7REU5</accession>
<feature type="region of interest" description="Disordered" evidence="1">
    <location>
        <begin position="211"/>
        <end position="256"/>
    </location>
</feature>
<feature type="region of interest" description="Disordered" evidence="1">
    <location>
        <begin position="151"/>
        <end position="182"/>
    </location>
</feature>
<protein>
    <submittedName>
        <fullName evidence="2">Uncharacterized protein</fullName>
    </submittedName>
</protein>
<reference evidence="2 3" key="1">
    <citation type="journal article" date="2020" name="Nature">
        <title>Six reference-quality genomes reveal evolution of bat adaptations.</title>
        <authorList>
            <person name="Jebb D."/>
            <person name="Huang Z."/>
            <person name="Pippel M."/>
            <person name="Hughes G.M."/>
            <person name="Lavrichenko K."/>
            <person name="Devanna P."/>
            <person name="Winkler S."/>
            <person name="Jermiin L.S."/>
            <person name="Skirmuntt E.C."/>
            <person name="Katzourakis A."/>
            <person name="Burkitt-Gray L."/>
            <person name="Ray D.A."/>
            <person name="Sullivan K.A.M."/>
            <person name="Roscito J.G."/>
            <person name="Kirilenko B.M."/>
            <person name="Davalos L.M."/>
            <person name="Corthals A.P."/>
            <person name="Power M.L."/>
            <person name="Jones G."/>
            <person name="Ransome R.D."/>
            <person name="Dechmann D.K.N."/>
            <person name="Locatelli A.G."/>
            <person name="Puechmaille S.J."/>
            <person name="Fedrigo O."/>
            <person name="Jarvis E.D."/>
            <person name="Hiller M."/>
            <person name="Vernes S.C."/>
            <person name="Myers E.W."/>
            <person name="Teeling E.C."/>
        </authorList>
    </citation>
    <scope>NUCLEOTIDE SEQUENCE [LARGE SCALE GENOMIC DNA]</scope>
    <source>
        <strain evidence="2">MRhiFer1</strain>
        <tissue evidence="2">Lung</tissue>
    </source>
</reference>
<evidence type="ECO:0000256" key="1">
    <source>
        <dbReference type="SAM" id="MobiDB-lite"/>
    </source>
</evidence>
<sequence>MTPSTSRRPGGHIPLQQRPGSYSPVAHGRCSRGAPTVPAAMQTTLSYRLELSVPVGRGTRRARGLRELSGAPGWPEEEGCPVWKTGCPRGTRGCILPTHLLTQTSPSCPVGPLPPGRLSQPEQEGDRWGQAGLRPQQVLFRFTAIRCPLPCAPDTSHAERAPAPANGGRRGAPGHTQSPVRKVQSPHVLWAPGPAPRPGSTGPVKCWTNSGQAGWRVGAGPPLRPVLGLQSCPRRGSRQQPGARGAQGVPSSPLCS</sequence>